<evidence type="ECO:0000256" key="6">
    <source>
        <dbReference type="ARBA" id="ARBA00050776"/>
    </source>
</evidence>
<dbReference type="EMBL" id="JANJOU010000001">
    <property type="protein sequence ID" value="MCR0980556.1"/>
    <property type="molecule type" value="Genomic_DNA"/>
</dbReference>
<dbReference type="Gene3D" id="3.40.640.10">
    <property type="entry name" value="Type I PLP-dependent aspartate aminotransferase-like (Major domain)"/>
    <property type="match status" value="1"/>
</dbReference>
<dbReference type="PANTHER" id="PTHR43586:SF8">
    <property type="entry name" value="CYSTEINE DESULFURASE 1, CHLOROPLASTIC"/>
    <property type="match status" value="1"/>
</dbReference>
<evidence type="ECO:0000256" key="4">
    <source>
        <dbReference type="ARBA" id="ARBA00022679"/>
    </source>
</evidence>
<dbReference type="SUPFAM" id="SSF53383">
    <property type="entry name" value="PLP-dependent transferases"/>
    <property type="match status" value="1"/>
</dbReference>
<comment type="catalytic activity">
    <reaction evidence="6">
        <text>(sulfur carrier)-H + L-cysteine = (sulfur carrier)-SH + L-alanine</text>
        <dbReference type="Rhea" id="RHEA:43892"/>
        <dbReference type="Rhea" id="RHEA-COMP:14737"/>
        <dbReference type="Rhea" id="RHEA-COMP:14739"/>
        <dbReference type="ChEBI" id="CHEBI:29917"/>
        <dbReference type="ChEBI" id="CHEBI:35235"/>
        <dbReference type="ChEBI" id="CHEBI:57972"/>
        <dbReference type="ChEBI" id="CHEBI:64428"/>
        <dbReference type="EC" id="2.8.1.7"/>
    </reaction>
</comment>
<dbReference type="EC" id="2.8.1.7" evidence="3"/>
<feature type="domain" description="Aminotransferase class V" evidence="7">
    <location>
        <begin position="36"/>
        <end position="406"/>
    </location>
</feature>
<evidence type="ECO:0000313" key="8">
    <source>
        <dbReference type="EMBL" id="MCR0980556.1"/>
    </source>
</evidence>
<dbReference type="CDD" id="cd06453">
    <property type="entry name" value="SufS_like"/>
    <property type="match status" value="1"/>
</dbReference>
<dbReference type="Pfam" id="PF00266">
    <property type="entry name" value="Aminotran_5"/>
    <property type="match status" value="1"/>
</dbReference>
<dbReference type="InterPro" id="IPR015424">
    <property type="entry name" value="PyrdxlP-dep_Trfase"/>
</dbReference>
<keyword evidence="9" id="KW-1185">Reference proteome</keyword>
<comment type="caution">
    <text evidence="8">The sequence shown here is derived from an EMBL/GenBank/DDBJ whole genome shotgun (WGS) entry which is preliminary data.</text>
</comment>
<reference evidence="8 9" key="1">
    <citation type="submission" date="2022-06" db="EMBL/GenBank/DDBJ databases">
        <title>Roseomonas CN29.</title>
        <authorList>
            <person name="Cheng Y."/>
            <person name="He X."/>
        </authorList>
    </citation>
    <scope>NUCLEOTIDE SEQUENCE [LARGE SCALE GENOMIC DNA]</scope>
    <source>
        <strain evidence="8 9">CN29</strain>
    </source>
</reference>
<dbReference type="InterPro" id="IPR010970">
    <property type="entry name" value="Cys_dSase_SufS"/>
</dbReference>
<dbReference type="PANTHER" id="PTHR43586">
    <property type="entry name" value="CYSTEINE DESULFURASE"/>
    <property type="match status" value="1"/>
</dbReference>
<keyword evidence="4 8" id="KW-0808">Transferase</keyword>
<evidence type="ECO:0000256" key="3">
    <source>
        <dbReference type="ARBA" id="ARBA00012239"/>
    </source>
</evidence>
<evidence type="ECO:0000313" key="9">
    <source>
        <dbReference type="Proteomes" id="UP001524642"/>
    </source>
</evidence>
<gene>
    <name evidence="8" type="ORF">NRP21_00655</name>
</gene>
<sequence>MDGSVRPQAAEVGFDVQLIRQDFPILSSKVHGKPLVFLDSGASAQKPRAVIDAMRAMFETSYANVHRGAYQLSEASTAAYEAARGAVARFLNAGDAREVVFTSSSTAAINLVAHSYGRGVLKPGQAVLVSEMEHHANFVPWQMLAQDHGIELRIADVTDAGELDLADLEAKLADGKVGLVAVTHMSNVLGTVTPAARIAALAHAHGAKVLFDGSQAAVHRRVDVRALDADFYVFTGHKLYGPTGIGVLWGRMELLDAMPPFMGGGDMISEVTREGFRPAPVPAKFEAGTPPIVEAIGLHAAIDYVTAIGMEAIEAHERALVDHAMTKLSVIEDLKVIGRAQDRGGVFSFALGNAHAHDLSTLLDRVGIAVRAGRHCAEPLHVRIGHDSTCRASFGMYTTHEEIDFLAEALTSARRFFS</sequence>
<accession>A0ABT1WXJ8</accession>
<organism evidence="8 9">
    <name type="scientific">Roseomonas populi</name>
    <dbReference type="NCBI Taxonomy" id="3121582"/>
    <lineage>
        <taxon>Bacteria</taxon>
        <taxon>Pseudomonadati</taxon>
        <taxon>Pseudomonadota</taxon>
        <taxon>Alphaproteobacteria</taxon>
        <taxon>Acetobacterales</taxon>
        <taxon>Roseomonadaceae</taxon>
        <taxon>Roseomonas</taxon>
    </lineage>
</organism>
<dbReference type="InterPro" id="IPR015422">
    <property type="entry name" value="PyrdxlP-dep_Trfase_small"/>
</dbReference>
<name>A0ABT1WXJ8_9PROT</name>
<dbReference type="InterPro" id="IPR015421">
    <property type="entry name" value="PyrdxlP-dep_Trfase_major"/>
</dbReference>
<keyword evidence="5" id="KW-0663">Pyridoxal phosphate</keyword>
<evidence type="ECO:0000256" key="2">
    <source>
        <dbReference type="ARBA" id="ARBA00010447"/>
    </source>
</evidence>
<comment type="cofactor">
    <cofactor evidence="1">
        <name>pyridoxal 5'-phosphate</name>
        <dbReference type="ChEBI" id="CHEBI:597326"/>
    </cofactor>
</comment>
<dbReference type="InterPro" id="IPR000192">
    <property type="entry name" value="Aminotrans_V_dom"/>
</dbReference>
<dbReference type="Proteomes" id="UP001524642">
    <property type="component" value="Unassembled WGS sequence"/>
</dbReference>
<evidence type="ECO:0000256" key="1">
    <source>
        <dbReference type="ARBA" id="ARBA00001933"/>
    </source>
</evidence>
<comment type="similarity">
    <text evidence="2">Belongs to the class-V pyridoxal-phosphate-dependent aminotransferase family. Csd subfamily.</text>
</comment>
<dbReference type="RefSeq" id="WP_257714239.1">
    <property type="nucleotide sequence ID" value="NZ_JANJOU010000001.1"/>
</dbReference>
<protein>
    <recommendedName>
        <fullName evidence="3">cysteine desulfurase</fullName>
        <ecNumber evidence="3">2.8.1.7</ecNumber>
    </recommendedName>
</protein>
<evidence type="ECO:0000256" key="5">
    <source>
        <dbReference type="ARBA" id="ARBA00022898"/>
    </source>
</evidence>
<evidence type="ECO:0000259" key="7">
    <source>
        <dbReference type="Pfam" id="PF00266"/>
    </source>
</evidence>
<proteinExistence type="inferred from homology"/>
<dbReference type="Gene3D" id="3.90.1150.10">
    <property type="entry name" value="Aspartate Aminotransferase, domain 1"/>
    <property type="match status" value="1"/>
</dbReference>
<dbReference type="GO" id="GO:0031071">
    <property type="term" value="F:cysteine desulfurase activity"/>
    <property type="evidence" value="ECO:0007669"/>
    <property type="project" value="UniProtKB-EC"/>
</dbReference>
<dbReference type="NCBIfam" id="TIGR01979">
    <property type="entry name" value="sufS"/>
    <property type="match status" value="1"/>
</dbReference>